<dbReference type="EMBL" id="CP043494">
    <property type="protein sequence ID" value="WNG52056.1"/>
    <property type="molecule type" value="Genomic_DNA"/>
</dbReference>
<organism evidence="1 2">
    <name type="scientific">Archangium minus</name>
    <dbReference type="NCBI Taxonomy" id="83450"/>
    <lineage>
        <taxon>Bacteria</taxon>
        <taxon>Pseudomonadati</taxon>
        <taxon>Myxococcota</taxon>
        <taxon>Myxococcia</taxon>
        <taxon>Myxococcales</taxon>
        <taxon>Cystobacterineae</taxon>
        <taxon>Archangiaceae</taxon>
        <taxon>Archangium</taxon>
    </lineage>
</organism>
<evidence type="ECO:0000313" key="1">
    <source>
        <dbReference type="EMBL" id="WNG52056.1"/>
    </source>
</evidence>
<protein>
    <recommendedName>
        <fullName evidence="3">Lipoprotein</fullName>
    </recommendedName>
</protein>
<evidence type="ECO:0008006" key="3">
    <source>
        <dbReference type="Google" id="ProtNLM"/>
    </source>
</evidence>
<evidence type="ECO:0000313" key="2">
    <source>
        <dbReference type="Proteomes" id="UP001611383"/>
    </source>
</evidence>
<dbReference type="Proteomes" id="UP001611383">
    <property type="component" value="Chromosome"/>
</dbReference>
<dbReference type="RefSeq" id="WP_395812369.1">
    <property type="nucleotide sequence ID" value="NZ_CP043494.1"/>
</dbReference>
<accession>A0ABY9X9H7</accession>
<gene>
    <name evidence="1" type="ORF">F0U60_54090</name>
</gene>
<name>A0ABY9X9H7_9BACT</name>
<reference evidence="1 2" key="1">
    <citation type="submission" date="2019-08" db="EMBL/GenBank/DDBJ databases">
        <title>Archangium and Cystobacter genomes.</title>
        <authorList>
            <person name="Chen I.-C.K."/>
            <person name="Wielgoss S."/>
        </authorList>
    </citation>
    <scope>NUCLEOTIDE SEQUENCE [LARGE SCALE GENOMIC DNA]</scope>
    <source>
        <strain evidence="1 2">Cbm 6</strain>
    </source>
</reference>
<sequence length="617" mass="67454">MLAPFLACASPAEFIELQRGVDMARLVEGLDDWSAVRLGALGPVRAGADVLNRKRAAFLVTVTREYGAARAELFALFLIHSAFDDDLQQVLFLLARDKQLGDTLGRMGAVREVLRQRGLSFSDYKDRPERLGDVGRGLVSAVDEALSTSELVRGALAMKYSAQRGQLPPPYQELLDEVERAEMEAAFSPGNVLLGGFDRLTFGVPVGFYNLVAGTCHGVYSLSEGHYEQATRELSAAVVLVSLYAGGKGLRGFSEARGATGTRWVRIGQLQVPELGFQGLAQVAERLLNRLGGEGIRQLARYMRANREAALLVYEGGETGALALYEARGDVARAQAWLSEAKSGRSAPTSTRAAAGRRLGGAASLVDEAVGLPREVVEARLVQVELDSAGPRLPGNVAMLEKQRPSRDTPPPGAQGQLLWSEYVTYWENRLAELHQHKAAKPPLTWAGYEQMRGLFARGLAFERAMIDLLRADADLPRAQRRFLKEFNQPRIETYVGVAKPGTPGVRFADVLVMEKQPPAGQPSRVETFSFKSRELNQLEGRALETQMRGDANEALQYYGGMLDIRRPSLGLRGAQVQVQRVLLIYEGGVLTPDPRVLKKAANAVEENLKGVEVLFE</sequence>
<proteinExistence type="predicted"/>
<keyword evidence="2" id="KW-1185">Reference proteome</keyword>